<accession>A0A382S7U7</accession>
<dbReference type="InterPro" id="IPR029055">
    <property type="entry name" value="Ntn_hydrolases_N"/>
</dbReference>
<dbReference type="InterPro" id="IPR043138">
    <property type="entry name" value="GGT_lsub"/>
</dbReference>
<organism evidence="2">
    <name type="scientific">marine metagenome</name>
    <dbReference type="NCBI Taxonomy" id="408172"/>
    <lineage>
        <taxon>unclassified sequences</taxon>
        <taxon>metagenomes</taxon>
        <taxon>ecological metagenomes</taxon>
    </lineage>
</organism>
<evidence type="ECO:0000313" key="2">
    <source>
        <dbReference type="EMBL" id="SVD05969.1"/>
    </source>
</evidence>
<dbReference type="PANTHER" id="PTHR43199">
    <property type="entry name" value="GLUTATHIONE HYDROLASE"/>
    <property type="match status" value="1"/>
</dbReference>
<dbReference type="SUPFAM" id="SSF56235">
    <property type="entry name" value="N-terminal nucleophile aminohydrolases (Ntn hydrolases)"/>
    <property type="match status" value="1"/>
</dbReference>
<dbReference type="PRINTS" id="PR01210">
    <property type="entry name" value="GGTRANSPTASE"/>
</dbReference>
<evidence type="ECO:0000256" key="1">
    <source>
        <dbReference type="SAM" id="MobiDB-lite"/>
    </source>
</evidence>
<dbReference type="Pfam" id="PF01019">
    <property type="entry name" value="G_glu_transpept"/>
    <property type="match status" value="1"/>
</dbReference>
<dbReference type="EMBL" id="UINC01127082">
    <property type="protein sequence ID" value="SVD05969.1"/>
    <property type="molecule type" value="Genomic_DNA"/>
</dbReference>
<sequence length="313" mass="34370">NVVEPYMSGLGGIGLLVMSSDFGQNRKVLNFSGLVPKKAVPEAFSPETHSIGTRCPLVPGNPAGWLDILEKFGSLPRSTVFAPAIELAEHGYIVSELDERFFEANADKLERFPTSQKAFMPNGRPMKAGEILKQPNLAWSYGVLAEQGVAGYYKGDIALEIARFMKENDGLIDLSDLDSYKPDWQDPISINYRGYDIITPGPNCNAFQVLETLNILEGFDLKNLGHNTSNYIHLISEAIKLAATDRIMFGGDPNFMSVPVQGMISKSYASDQRARINHYNASTVMGERYTENPPEGSIEPGVPATYLSGETTH</sequence>
<evidence type="ECO:0008006" key="3">
    <source>
        <dbReference type="Google" id="ProtNLM"/>
    </source>
</evidence>
<feature type="non-terminal residue" evidence="2">
    <location>
        <position position="313"/>
    </location>
</feature>
<feature type="region of interest" description="Disordered" evidence="1">
    <location>
        <begin position="290"/>
        <end position="313"/>
    </location>
</feature>
<gene>
    <name evidence="2" type="ORF">METZ01_LOCUS358823</name>
</gene>
<proteinExistence type="predicted"/>
<dbReference type="PANTHER" id="PTHR43199:SF1">
    <property type="entry name" value="GLUTATHIONE HYDROLASE PROENZYME"/>
    <property type="match status" value="1"/>
</dbReference>
<protein>
    <recommendedName>
        <fullName evidence="3">Gamma-glutamyltransferase</fullName>
    </recommendedName>
</protein>
<feature type="non-terminal residue" evidence="2">
    <location>
        <position position="1"/>
    </location>
</feature>
<dbReference type="AlphaFoldDB" id="A0A382S7U7"/>
<reference evidence="2" key="1">
    <citation type="submission" date="2018-05" db="EMBL/GenBank/DDBJ databases">
        <authorList>
            <person name="Lanie J.A."/>
            <person name="Ng W.-L."/>
            <person name="Kazmierczak K.M."/>
            <person name="Andrzejewski T.M."/>
            <person name="Davidsen T.M."/>
            <person name="Wayne K.J."/>
            <person name="Tettelin H."/>
            <person name="Glass J.I."/>
            <person name="Rusch D."/>
            <person name="Podicherti R."/>
            <person name="Tsui H.-C.T."/>
            <person name="Winkler M.E."/>
        </authorList>
    </citation>
    <scope>NUCLEOTIDE SEQUENCE</scope>
</reference>
<dbReference type="InterPro" id="IPR051792">
    <property type="entry name" value="GGT_bact"/>
</dbReference>
<dbReference type="Gene3D" id="1.10.246.130">
    <property type="match status" value="1"/>
</dbReference>
<name>A0A382S7U7_9ZZZZ</name>